<feature type="compositionally biased region" description="Low complexity" evidence="1">
    <location>
        <begin position="41"/>
        <end position="50"/>
    </location>
</feature>
<sequence length="128" mass="12806">MAAVLALLVVGGMALVNAVSGDPDSKGPSATASSDGGGGSPSASAGSSSQAPALLIRVVGAPTKVVVRIPDGEILFTGTMSTGETYRYEETPLSVVADNGASLEVAIHGEPQDPAQAQRTEWSVPERS</sequence>
<name>A0ABW3EU74_9ACTN</name>
<evidence type="ECO:0000256" key="2">
    <source>
        <dbReference type="SAM" id="SignalP"/>
    </source>
</evidence>
<evidence type="ECO:0000259" key="3">
    <source>
        <dbReference type="Pfam" id="PF13464"/>
    </source>
</evidence>
<keyword evidence="2" id="KW-0732">Signal</keyword>
<gene>
    <name evidence="4" type="ORF">ACFQ11_18810</name>
</gene>
<protein>
    <submittedName>
        <fullName evidence="4">DUF4115 domain-containing protein</fullName>
    </submittedName>
</protein>
<proteinExistence type="predicted"/>
<feature type="chain" id="PRO_5046243363" evidence="2">
    <location>
        <begin position="19"/>
        <end position="128"/>
    </location>
</feature>
<dbReference type="RefSeq" id="WP_378300260.1">
    <property type="nucleotide sequence ID" value="NZ_JBHTJA010000035.1"/>
</dbReference>
<feature type="signal peptide" evidence="2">
    <location>
        <begin position="1"/>
        <end position="18"/>
    </location>
</feature>
<accession>A0ABW3EU74</accession>
<dbReference type="Pfam" id="PF13464">
    <property type="entry name" value="RodZ_C"/>
    <property type="match status" value="1"/>
</dbReference>
<reference evidence="5" key="1">
    <citation type="journal article" date="2019" name="Int. J. Syst. Evol. Microbiol.">
        <title>The Global Catalogue of Microorganisms (GCM) 10K type strain sequencing project: providing services to taxonomists for standard genome sequencing and annotation.</title>
        <authorList>
            <consortium name="The Broad Institute Genomics Platform"/>
            <consortium name="The Broad Institute Genome Sequencing Center for Infectious Disease"/>
            <person name="Wu L."/>
            <person name="Ma J."/>
        </authorList>
    </citation>
    <scope>NUCLEOTIDE SEQUENCE [LARGE SCALE GENOMIC DNA]</scope>
    <source>
        <strain evidence="5">JCM 31202</strain>
    </source>
</reference>
<dbReference type="Proteomes" id="UP001596972">
    <property type="component" value="Unassembled WGS sequence"/>
</dbReference>
<evidence type="ECO:0000313" key="4">
    <source>
        <dbReference type="EMBL" id="MFD0902458.1"/>
    </source>
</evidence>
<comment type="caution">
    <text evidence="4">The sequence shown here is derived from an EMBL/GenBank/DDBJ whole genome shotgun (WGS) entry which is preliminary data.</text>
</comment>
<dbReference type="EMBL" id="JBHTJA010000035">
    <property type="protein sequence ID" value="MFD0902458.1"/>
    <property type="molecule type" value="Genomic_DNA"/>
</dbReference>
<feature type="domain" description="Cytoskeleton protein RodZ-like C-terminal" evidence="3">
    <location>
        <begin position="65"/>
        <end position="119"/>
    </location>
</feature>
<feature type="region of interest" description="Disordered" evidence="1">
    <location>
        <begin position="20"/>
        <end position="50"/>
    </location>
</feature>
<evidence type="ECO:0000256" key="1">
    <source>
        <dbReference type="SAM" id="MobiDB-lite"/>
    </source>
</evidence>
<keyword evidence="5" id="KW-1185">Reference proteome</keyword>
<organism evidence="4 5">
    <name type="scientific">Actinomadura sediminis</name>
    <dbReference type="NCBI Taxonomy" id="1038904"/>
    <lineage>
        <taxon>Bacteria</taxon>
        <taxon>Bacillati</taxon>
        <taxon>Actinomycetota</taxon>
        <taxon>Actinomycetes</taxon>
        <taxon>Streptosporangiales</taxon>
        <taxon>Thermomonosporaceae</taxon>
        <taxon>Actinomadura</taxon>
    </lineage>
</organism>
<feature type="region of interest" description="Disordered" evidence="1">
    <location>
        <begin position="109"/>
        <end position="128"/>
    </location>
</feature>
<dbReference type="InterPro" id="IPR025194">
    <property type="entry name" value="RodZ-like_C"/>
</dbReference>
<evidence type="ECO:0000313" key="5">
    <source>
        <dbReference type="Proteomes" id="UP001596972"/>
    </source>
</evidence>